<dbReference type="PANTHER" id="PTHR35332:SF2">
    <property type="entry name" value="REGULATION OF ENOLASE PROTEIN 1"/>
    <property type="match status" value="1"/>
</dbReference>
<dbReference type="AlphaFoldDB" id="A0A4Q2EKD1"/>
<protein>
    <submittedName>
        <fullName evidence="1">DUF1349 domain-containing protein</fullName>
    </submittedName>
</protein>
<accession>A0A4Q2EKD1</accession>
<evidence type="ECO:0000313" key="2">
    <source>
        <dbReference type="Proteomes" id="UP000290624"/>
    </source>
</evidence>
<gene>
    <name evidence="1" type="ORF">C1706_02680</name>
</gene>
<dbReference type="RefSeq" id="WP_129457632.1">
    <property type="nucleotide sequence ID" value="NZ_PPCV01000001.1"/>
</dbReference>
<dbReference type="Gene3D" id="2.60.120.200">
    <property type="match status" value="1"/>
</dbReference>
<dbReference type="SUPFAM" id="SSF49899">
    <property type="entry name" value="Concanavalin A-like lectins/glucanases"/>
    <property type="match status" value="1"/>
</dbReference>
<dbReference type="Pfam" id="PF07081">
    <property type="entry name" value="DUF1349"/>
    <property type="match status" value="1"/>
</dbReference>
<dbReference type="Proteomes" id="UP000290624">
    <property type="component" value="Unassembled WGS sequence"/>
</dbReference>
<reference evidence="1 2" key="1">
    <citation type="submission" date="2018-01" db="EMBL/GenBank/DDBJ databases">
        <title>Lactibacter flavus gen. nov., sp. nov., a novel bacterium of the family Propionibacteriaceae isolated from raw milk and dairy products.</title>
        <authorList>
            <person name="Wenning M."/>
            <person name="Breitenwieser F."/>
            <person name="Huptas C."/>
            <person name="von Neubeck M."/>
            <person name="Busse H.-J."/>
            <person name="Scherer S."/>
        </authorList>
    </citation>
    <scope>NUCLEOTIDE SEQUENCE [LARGE SCALE GENOMIC DNA]</scope>
    <source>
        <strain evidence="1 2">VG341</strain>
    </source>
</reference>
<organism evidence="1 2">
    <name type="scientific">Propioniciclava flava</name>
    <dbReference type="NCBI Taxonomy" id="2072026"/>
    <lineage>
        <taxon>Bacteria</taxon>
        <taxon>Bacillati</taxon>
        <taxon>Actinomycetota</taxon>
        <taxon>Actinomycetes</taxon>
        <taxon>Propionibacteriales</taxon>
        <taxon>Propionibacteriaceae</taxon>
        <taxon>Propioniciclava</taxon>
    </lineage>
</organism>
<keyword evidence="2" id="KW-1185">Reference proteome</keyword>
<comment type="caution">
    <text evidence="1">The sequence shown here is derived from an EMBL/GenBank/DDBJ whole genome shotgun (WGS) entry which is preliminary data.</text>
</comment>
<name>A0A4Q2EKD1_9ACTN</name>
<dbReference type="InterPro" id="IPR013320">
    <property type="entry name" value="ConA-like_dom_sf"/>
</dbReference>
<dbReference type="InterPro" id="IPR009784">
    <property type="entry name" value="DUF1349"/>
</dbReference>
<sequence>MQWSEGTWTHDPGAVIMEGDDLVVEAVEGSDAWRITSYGFIHDSEHALVAPFPPDSAVEVEFTLTLEEQFDQAGVFVRADAENWVKAGVEFADGTPNLGAVVTQGRSDWSSAPVPEWRGRRVTIRASRSEDALTVRARVGEEPFRFVRLCPLEATRALVAGPYLCAPTRSGLRVRFHRWSLTSPDASLH</sequence>
<dbReference type="EMBL" id="PPCV01000001">
    <property type="protein sequence ID" value="RXW33663.1"/>
    <property type="molecule type" value="Genomic_DNA"/>
</dbReference>
<evidence type="ECO:0000313" key="1">
    <source>
        <dbReference type="EMBL" id="RXW33663.1"/>
    </source>
</evidence>
<dbReference type="OrthoDB" id="9814707at2"/>
<dbReference type="PANTHER" id="PTHR35332">
    <property type="entry name" value="REGULATION OF ENOLASE PROTEIN 1"/>
    <property type="match status" value="1"/>
</dbReference>
<proteinExistence type="predicted"/>